<sequence length="518" mass="58810">MLHPQNDFLCLPYDILQDIFWWVVISSIGQAPKSYCPGSRNQLLVLSHVSRFWRQAAIGRADLWAEVLDPRDPSSSLFNLIYLRTRHAPLKLRVKLKHRKESDESPLINNRQWDEMLSNVHRMSVIAFQFKWGDDVGPILRALEEQGAPLLKALDLKCSSVFNCPMKLVPKRPIQAERLRALHLEECIVSPGVLDLQSVETFSLQRRGPSSAEVSTWWDACFSGRMLSLRQLSIGYVRSFQASNDRTLGNTFSAPPNLLLLDLTAAIGPCVRLLERTPELPESCNVNIACIAFPEEFSGVDEVDNMARSLVSLLSRLWNSTSGATSHLELRISDFGCYLTHHSTLGRTIRLALQFEEGDATFLKQLLHYLSSNDYCPTPARKEAWLRLSVHIMNRHFAHELHAAFVGFLAKSRFGMQVSKLCLCRYTLGMPLEEDDESWEDMNLFKVNPEVEGVVLPSLKHLRYSDTVLKDPGLLRDFCHFKEARTRLQCPIEIVGTIKKRSSVLLRKLLSNGGVSTR</sequence>
<evidence type="ECO:0008006" key="3">
    <source>
        <dbReference type="Google" id="ProtNLM"/>
    </source>
</evidence>
<evidence type="ECO:0000313" key="1">
    <source>
        <dbReference type="EMBL" id="KAJ2928692.1"/>
    </source>
</evidence>
<reference evidence="1" key="1">
    <citation type="submission" date="2022-06" db="EMBL/GenBank/DDBJ databases">
        <title>Genome Sequence of Candolleomyces eurysporus.</title>
        <authorList>
            <person name="Buettner E."/>
        </authorList>
    </citation>
    <scope>NUCLEOTIDE SEQUENCE</scope>
    <source>
        <strain evidence="1">VTCC 930004</strain>
    </source>
</reference>
<protein>
    <recommendedName>
        <fullName evidence="3">F-box domain-containing protein</fullName>
    </recommendedName>
</protein>
<keyword evidence="2" id="KW-1185">Reference proteome</keyword>
<name>A0A9W8J5M7_9AGAR</name>
<comment type="caution">
    <text evidence="1">The sequence shown here is derived from an EMBL/GenBank/DDBJ whole genome shotgun (WGS) entry which is preliminary data.</text>
</comment>
<dbReference type="EMBL" id="JANBPK010000920">
    <property type="protein sequence ID" value="KAJ2928692.1"/>
    <property type="molecule type" value="Genomic_DNA"/>
</dbReference>
<evidence type="ECO:0000313" key="2">
    <source>
        <dbReference type="Proteomes" id="UP001140091"/>
    </source>
</evidence>
<accession>A0A9W8J5M7</accession>
<dbReference type="AlphaFoldDB" id="A0A9W8J5M7"/>
<gene>
    <name evidence="1" type="ORF">H1R20_g8369</name>
</gene>
<dbReference type="Proteomes" id="UP001140091">
    <property type="component" value="Unassembled WGS sequence"/>
</dbReference>
<dbReference type="OrthoDB" id="2983046at2759"/>
<proteinExistence type="predicted"/>
<organism evidence="1 2">
    <name type="scientific">Candolleomyces eurysporus</name>
    <dbReference type="NCBI Taxonomy" id="2828524"/>
    <lineage>
        <taxon>Eukaryota</taxon>
        <taxon>Fungi</taxon>
        <taxon>Dikarya</taxon>
        <taxon>Basidiomycota</taxon>
        <taxon>Agaricomycotina</taxon>
        <taxon>Agaricomycetes</taxon>
        <taxon>Agaricomycetidae</taxon>
        <taxon>Agaricales</taxon>
        <taxon>Agaricineae</taxon>
        <taxon>Psathyrellaceae</taxon>
        <taxon>Candolleomyces</taxon>
    </lineage>
</organism>
<feature type="non-terminal residue" evidence="1">
    <location>
        <position position="518"/>
    </location>
</feature>